<feature type="domain" description="NADP-dependent oxidoreductase" evidence="2">
    <location>
        <begin position="1"/>
        <end position="303"/>
    </location>
</feature>
<proteinExistence type="predicted"/>
<name>A0ABX0TW40_9SPHN</name>
<evidence type="ECO:0000313" key="3">
    <source>
        <dbReference type="EMBL" id="NIJ09258.1"/>
    </source>
</evidence>
<dbReference type="PANTHER" id="PTHR43364">
    <property type="entry name" value="NADH-SPECIFIC METHYLGLYOXAL REDUCTASE-RELATED"/>
    <property type="match status" value="1"/>
</dbReference>
<dbReference type="EMBL" id="JAAOZC010000009">
    <property type="protein sequence ID" value="NIJ09258.1"/>
    <property type="molecule type" value="Genomic_DNA"/>
</dbReference>
<keyword evidence="1" id="KW-0560">Oxidoreductase</keyword>
<evidence type="ECO:0000313" key="4">
    <source>
        <dbReference type="Proteomes" id="UP000727456"/>
    </source>
</evidence>
<accession>A0ABX0TW40</accession>
<keyword evidence="4" id="KW-1185">Reference proteome</keyword>
<dbReference type="InterPro" id="IPR023210">
    <property type="entry name" value="NADP_OxRdtase_dom"/>
</dbReference>
<dbReference type="RefSeq" id="WP_208408740.1">
    <property type="nucleotide sequence ID" value="NZ_JAAOZC010000009.1"/>
</dbReference>
<evidence type="ECO:0000259" key="2">
    <source>
        <dbReference type="Pfam" id="PF00248"/>
    </source>
</evidence>
<sequence>MSLGTATLGIAPLEADADRLIGRALDLGINVVDTANTYGDQARFDRPGAPPADQRASAEEIVGRAIRGRRSNIVLTSKVMEPVGTDVNERGLSRRHIMAQIERSLKRLNTDHLDVYYAHHPDPDTPFDETMRAFDDLIRQGKIRYCALSTYPAWEVMEALAIAEKLGASAPVCVQVGYNIASRAVEADLVPLCLRHGLSLTVFGPLAGGLFAGPSVLDREFVGSRRWGGQGFSERDLGLAEQLDALSKAHGIPHAVMALGWLMSRPAVASAIIGPETIDELEANVSASDLNFSPELLEAIDQIGRPPKPTWPGLPPRGAIK</sequence>
<gene>
    <name evidence="3" type="ORF">FHS31_002890</name>
</gene>
<organism evidence="3 4">
    <name type="scientific">Sphingomonas vulcanisoli</name>
    <dbReference type="NCBI Taxonomy" id="1658060"/>
    <lineage>
        <taxon>Bacteria</taxon>
        <taxon>Pseudomonadati</taxon>
        <taxon>Pseudomonadota</taxon>
        <taxon>Alphaproteobacteria</taxon>
        <taxon>Sphingomonadales</taxon>
        <taxon>Sphingomonadaceae</taxon>
        <taxon>Sphingomonas</taxon>
    </lineage>
</organism>
<dbReference type="Pfam" id="PF00248">
    <property type="entry name" value="Aldo_ket_red"/>
    <property type="match status" value="1"/>
</dbReference>
<dbReference type="InterPro" id="IPR036812">
    <property type="entry name" value="NAD(P)_OxRdtase_dom_sf"/>
</dbReference>
<dbReference type="InterPro" id="IPR050523">
    <property type="entry name" value="AKR_Detox_Biosynth"/>
</dbReference>
<dbReference type="SUPFAM" id="SSF51430">
    <property type="entry name" value="NAD(P)-linked oxidoreductase"/>
    <property type="match status" value="1"/>
</dbReference>
<comment type="caution">
    <text evidence="3">The sequence shown here is derived from an EMBL/GenBank/DDBJ whole genome shotgun (WGS) entry which is preliminary data.</text>
</comment>
<dbReference type="PANTHER" id="PTHR43364:SF4">
    <property type="entry name" value="NAD(P)-LINKED OXIDOREDUCTASE SUPERFAMILY PROTEIN"/>
    <property type="match status" value="1"/>
</dbReference>
<evidence type="ECO:0000256" key="1">
    <source>
        <dbReference type="ARBA" id="ARBA00023002"/>
    </source>
</evidence>
<dbReference type="Proteomes" id="UP000727456">
    <property type="component" value="Unassembled WGS sequence"/>
</dbReference>
<reference evidence="3 4" key="1">
    <citation type="submission" date="2020-03" db="EMBL/GenBank/DDBJ databases">
        <title>Genomic Encyclopedia of Type Strains, Phase III (KMG-III): the genomes of soil and plant-associated and newly described type strains.</title>
        <authorList>
            <person name="Whitman W."/>
        </authorList>
    </citation>
    <scope>NUCLEOTIDE SEQUENCE [LARGE SCALE GENOMIC DNA]</scope>
    <source>
        <strain evidence="3 4">CECT 8804</strain>
    </source>
</reference>
<dbReference type="Gene3D" id="3.20.20.100">
    <property type="entry name" value="NADP-dependent oxidoreductase domain"/>
    <property type="match status" value="1"/>
</dbReference>
<protein>
    <submittedName>
        <fullName evidence="3">Aryl-alcohol dehydrogenase-like predicted oxidoreductase</fullName>
    </submittedName>
</protein>